<evidence type="ECO:0000313" key="2">
    <source>
        <dbReference type="EMBL" id="MFC3675132.1"/>
    </source>
</evidence>
<organism evidence="2 3">
    <name type="scientific">Ferrovibrio xuzhouensis</name>
    <dbReference type="NCBI Taxonomy" id="1576914"/>
    <lineage>
        <taxon>Bacteria</taxon>
        <taxon>Pseudomonadati</taxon>
        <taxon>Pseudomonadota</taxon>
        <taxon>Alphaproteobacteria</taxon>
        <taxon>Rhodospirillales</taxon>
        <taxon>Rhodospirillaceae</taxon>
        <taxon>Ferrovibrio</taxon>
    </lineage>
</organism>
<evidence type="ECO:0000259" key="1">
    <source>
        <dbReference type="Pfam" id="PF10090"/>
    </source>
</evidence>
<dbReference type="InterPro" id="IPR018762">
    <property type="entry name" value="ChpT_C"/>
</dbReference>
<accession>A0ABV7VE95</accession>
<protein>
    <submittedName>
        <fullName evidence="2">Histidine phosphotransferase family protein</fullName>
    </submittedName>
</protein>
<dbReference type="Pfam" id="PF10090">
    <property type="entry name" value="HPTransfase"/>
    <property type="match status" value="1"/>
</dbReference>
<keyword evidence="3" id="KW-1185">Reference proteome</keyword>
<dbReference type="Proteomes" id="UP001595711">
    <property type="component" value="Unassembled WGS sequence"/>
</dbReference>
<dbReference type="EMBL" id="JBHRYJ010000001">
    <property type="protein sequence ID" value="MFC3675132.1"/>
    <property type="molecule type" value="Genomic_DNA"/>
</dbReference>
<name>A0ABV7VE95_9PROT</name>
<sequence>MSGTADVPAEDLDLVALICSRLCHDLAGSIGAINNGIELLAEETDPAMRDEAIGLIAMSGGDAARRLAFFRQALGASGSLDEPLALPELARVAEAYFAGGKITAILPDEPAGSLPKPLGKAVLLLLLLAAQALVRGGTLTLARDTAKNGWRITGQGSSLRWSETAAAGLGDGDWPREPQAALARYARKLAAMAGCRIAVRTGDDTVTISVAP</sequence>
<dbReference type="InterPro" id="IPR036890">
    <property type="entry name" value="HATPase_C_sf"/>
</dbReference>
<gene>
    <name evidence="2" type="ORF">ACFOOQ_06240</name>
</gene>
<proteinExistence type="predicted"/>
<evidence type="ECO:0000313" key="3">
    <source>
        <dbReference type="Proteomes" id="UP001595711"/>
    </source>
</evidence>
<dbReference type="Gene3D" id="1.10.287.130">
    <property type="match status" value="1"/>
</dbReference>
<reference evidence="3" key="1">
    <citation type="journal article" date="2019" name="Int. J. Syst. Evol. Microbiol.">
        <title>The Global Catalogue of Microorganisms (GCM) 10K type strain sequencing project: providing services to taxonomists for standard genome sequencing and annotation.</title>
        <authorList>
            <consortium name="The Broad Institute Genomics Platform"/>
            <consortium name="The Broad Institute Genome Sequencing Center for Infectious Disease"/>
            <person name="Wu L."/>
            <person name="Ma J."/>
        </authorList>
    </citation>
    <scope>NUCLEOTIDE SEQUENCE [LARGE SCALE GENOMIC DNA]</scope>
    <source>
        <strain evidence="3">KCTC 42182</strain>
    </source>
</reference>
<dbReference type="Gene3D" id="3.30.565.10">
    <property type="entry name" value="Histidine kinase-like ATPase, C-terminal domain"/>
    <property type="match status" value="1"/>
</dbReference>
<dbReference type="RefSeq" id="WP_379723118.1">
    <property type="nucleotide sequence ID" value="NZ_JBHRYJ010000001.1"/>
</dbReference>
<comment type="caution">
    <text evidence="2">The sequence shown here is derived from an EMBL/GenBank/DDBJ whole genome shotgun (WGS) entry which is preliminary data.</text>
</comment>
<feature type="domain" description="Histidine phosphotransferase ChpT C-terminal" evidence="1">
    <location>
        <begin position="87"/>
        <end position="204"/>
    </location>
</feature>